<keyword evidence="8" id="KW-1185">Reference proteome</keyword>
<name>A0AAU9J2B0_9CILI</name>
<dbReference type="GO" id="GO:0030091">
    <property type="term" value="P:protein repair"/>
    <property type="evidence" value="ECO:0007669"/>
    <property type="project" value="InterPro"/>
</dbReference>
<organism evidence="7 8">
    <name type="scientific">Blepharisma stoltei</name>
    <dbReference type="NCBI Taxonomy" id="1481888"/>
    <lineage>
        <taxon>Eukaryota</taxon>
        <taxon>Sar</taxon>
        <taxon>Alveolata</taxon>
        <taxon>Ciliophora</taxon>
        <taxon>Postciliodesmatophora</taxon>
        <taxon>Heterotrichea</taxon>
        <taxon>Heterotrichida</taxon>
        <taxon>Blepharismidae</taxon>
        <taxon>Blepharisma</taxon>
    </lineage>
</organism>
<dbReference type="GO" id="GO:0005737">
    <property type="term" value="C:cytoplasm"/>
    <property type="evidence" value="ECO:0007669"/>
    <property type="project" value="TreeGrafter"/>
</dbReference>
<dbReference type="EMBL" id="CAJZBQ010000024">
    <property type="protein sequence ID" value="CAG9319876.1"/>
    <property type="molecule type" value="Genomic_DNA"/>
</dbReference>
<comment type="catalytic activity">
    <reaction evidence="4">
        <text>L-methionyl-[protein] + [thioredoxin]-disulfide + H2O = L-methionyl-(R)-S-oxide-[protein] + [thioredoxin]-dithiol</text>
        <dbReference type="Rhea" id="RHEA:24164"/>
        <dbReference type="Rhea" id="RHEA-COMP:10698"/>
        <dbReference type="Rhea" id="RHEA-COMP:10700"/>
        <dbReference type="Rhea" id="RHEA-COMP:12313"/>
        <dbReference type="Rhea" id="RHEA-COMP:12314"/>
        <dbReference type="ChEBI" id="CHEBI:15377"/>
        <dbReference type="ChEBI" id="CHEBI:16044"/>
        <dbReference type="ChEBI" id="CHEBI:29950"/>
        <dbReference type="ChEBI" id="CHEBI:45764"/>
        <dbReference type="ChEBI" id="CHEBI:50058"/>
        <dbReference type="EC" id="1.8.4.12"/>
    </reaction>
</comment>
<feature type="compositionally biased region" description="Basic and acidic residues" evidence="5">
    <location>
        <begin position="174"/>
        <end position="202"/>
    </location>
</feature>
<dbReference type="AlphaFoldDB" id="A0AAU9J2B0"/>
<comment type="caution">
    <text evidence="7">The sequence shown here is derived from an EMBL/GenBank/DDBJ whole genome shotgun (WGS) entry which is preliminary data.</text>
</comment>
<proteinExistence type="inferred from homology"/>
<feature type="region of interest" description="Disordered" evidence="5">
    <location>
        <begin position="174"/>
        <end position="220"/>
    </location>
</feature>
<protein>
    <recommendedName>
        <fullName evidence="2">peptide-methionine (R)-S-oxide reductase</fullName>
        <ecNumber evidence="2">1.8.4.12</ecNumber>
    </recommendedName>
</protein>
<keyword evidence="3" id="KW-0560">Oxidoreductase</keyword>
<dbReference type="Gene3D" id="2.170.150.20">
    <property type="entry name" value="Peptide methionine sulfoxide reductase"/>
    <property type="match status" value="1"/>
</dbReference>
<evidence type="ECO:0000259" key="6">
    <source>
        <dbReference type="PROSITE" id="PS51790"/>
    </source>
</evidence>
<reference evidence="7" key="1">
    <citation type="submission" date="2021-09" db="EMBL/GenBank/DDBJ databases">
        <authorList>
            <consortium name="AG Swart"/>
            <person name="Singh M."/>
            <person name="Singh A."/>
            <person name="Seah K."/>
            <person name="Emmerich C."/>
        </authorList>
    </citation>
    <scope>NUCLEOTIDE SEQUENCE</scope>
    <source>
        <strain evidence="7">ATCC30299</strain>
    </source>
</reference>
<evidence type="ECO:0000256" key="5">
    <source>
        <dbReference type="SAM" id="MobiDB-lite"/>
    </source>
</evidence>
<dbReference type="GO" id="GO:0006979">
    <property type="term" value="P:response to oxidative stress"/>
    <property type="evidence" value="ECO:0007669"/>
    <property type="project" value="InterPro"/>
</dbReference>
<dbReference type="EC" id="1.8.4.12" evidence="2"/>
<evidence type="ECO:0000256" key="1">
    <source>
        <dbReference type="ARBA" id="ARBA00007174"/>
    </source>
</evidence>
<evidence type="ECO:0000313" key="7">
    <source>
        <dbReference type="EMBL" id="CAG9319876.1"/>
    </source>
</evidence>
<sequence length="220" mass="25655">MIILKSLRRFSDLKLKLSPHQLYITQGKGTERPFMGDHWWVKDTGTYYCIVCEQKLFPSHYKFFPDTGRCHFFASEDGATRLSGDNPKDQEVQCSGCGSHLGHFHPEGPAPTHVQYVIESGSLSFKEKPWFTVPPTRRALKQPRREAKALLKKQKEAEREEQRLKAVEENKLIKQKAHEELLKQHEENRKNKEQKKKQDNQGDQKNQNNEEEEANKPKSE</sequence>
<dbReference type="Pfam" id="PF01641">
    <property type="entry name" value="SelR"/>
    <property type="match status" value="1"/>
</dbReference>
<dbReference type="PROSITE" id="PS51790">
    <property type="entry name" value="MSRB"/>
    <property type="match status" value="1"/>
</dbReference>
<evidence type="ECO:0000313" key="8">
    <source>
        <dbReference type="Proteomes" id="UP001162131"/>
    </source>
</evidence>
<dbReference type="GO" id="GO:0033743">
    <property type="term" value="F:peptide-methionine (R)-S-oxide reductase activity"/>
    <property type="evidence" value="ECO:0007669"/>
    <property type="project" value="UniProtKB-EC"/>
</dbReference>
<accession>A0AAU9J2B0</accession>
<dbReference type="PANTHER" id="PTHR10173:SF52">
    <property type="entry name" value="METHIONINE-R-SULFOXIDE REDUCTASE B1"/>
    <property type="match status" value="1"/>
</dbReference>
<dbReference type="SUPFAM" id="SSF51316">
    <property type="entry name" value="Mss4-like"/>
    <property type="match status" value="1"/>
</dbReference>
<gene>
    <name evidence="7" type="ORF">BSTOLATCC_MIC25121</name>
</gene>
<evidence type="ECO:0000256" key="2">
    <source>
        <dbReference type="ARBA" id="ARBA00012499"/>
    </source>
</evidence>
<evidence type="ECO:0000256" key="4">
    <source>
        <dbReference type="ARBA" id="ARBA00048488"/>
    </source>
</evidence>
<dbReference type="PANTHER" id="PTHR10173">
    <property type="entry name" value="METHIONINE SULFOXIDE REDUCTASE"/>
    <property type="match status" value="1"/>
</dbReference>
<comment type="similarity">
    <text evidence="1">Belongs to the MsrB Met sulfoxide reductase family.</text>
</comment>
<evidence type="ECO:0000256" key="3">
    <source>
        <dbReference type="ARBA" id="ARBA00023002"/>
    </source>
</evidence>
<dbReference type="Proteomes" id="UP001162131">
    <property type="component" value="Unassembled WGS sequence"/>
</dbReference>
<dbReference type="InterPro" id="IPR011057">
    <property type="entry name" value="Mss4-like_sf"/>
</dbReference>
<dbReference type="InterPro" id="IPR028427">
    <property type="entry name" value="Met_Sox_Rdtase_MsrB"/>
</dbReference>
<feature type="domain" description="MsrB" evidence="6">
    <location>
        <begin position="10"/>
        <end position="128"/>
    </location>
</feature>
<dbReference type="InterPro" id="IPR002579">
    <property type="entry name" value="Met_Sox_Rdtase_MsrB_dom"/>
</dbReference>